<dbReference type="STRING" id="71717.A0A4Y7SUB3"/>
<accession>A0A4Y7SUB3</accession>
<protein>
    <submittedName>
        <fullName evidence="2">Uncharacterized protein</fullName>
    </submittedName>
</protein>
<dbReference type="AlphaFoldDB" id="A0A4Y7SUB3"/>
<proteinExistence type="predicted"/>
<organism evidence="2 3">
    <name type="scientific">Coprinellus micaceus</name>
    <name type="common">Glistening ink-cap mushroom</name>
    <name type="synonym">Coprinus micaceus</name>
    <dbReference type="NCBI Taxonomy" id="71717"/>
    <lineage>
        <taxon>Eukaryota</taxon>
        <taxon>Fungi</taxon>
        <taxon>Dikarya</taxon>
        <taxon>Basidiomycota</taxon>
        <taxon>Agaricomycotina</taxon>
        <taxon>Agaricomycetes</taxon>
        <taxon>Agaricomycetidae</taxon>
        <taxon>Agaricales</taxon>
        <taxon>Agaricineae</taxon>
        <taxon>Psathyrellaceae</taxon>
        <taxon>Coprinellus</taxon>
    </lineage>
</organism>
<dbReference type="Proteomes" id="UP000298030">
    <property type="component" value="Unassembled WGS sequence"/>
</dbReference>
<evidence type="ECO:0000256" key="1">
    <source>
        <dbReference type="SAM" id="MobiDB-lite"/>
    </source>
</evidence>
<sequence length="417" mass="46250">MIPQNSQRSQPPTGISSPSEPTSKSQEPPTGEHALVGHQTAEPHQMTDTKRIISRARQGSVRDLQVLFGFLMEHPEKFKVQMLEVALVHLVGDYEPNPRHLAISDQLHLDRAVACLSLIHLACLAPIELGVYTPSYRMDPGPDFLQSYLRNADLLHDLLVLYEEVGKEFVSSPEVSDLIVRVWSARDSEGKLFMDADYPRRGRGCPIASFLHRVMEFEEGREGLLQQLLSVRASFTHDFAKATVERVHRTRDAAYAVYELCSALDVTSKAIVVGGVTEDVLRLLMTLVVMVGAGGPADMSLYNAKHTQEVLSAGFLGLMCRVTTSLPADDDLHNGAGSVLLRMVGKYTTYMGVLDELRRVEFPASLDPILLEKVTAWGGPFSMSWELFCAVVSERMRLPRDIAETFMLCDNPSVSLV</sequence>
<dbReference type="EMBL" id="QPFP01000062">
    <property type="protein sequence ID" value="TEB24849.1"/>
    <property type="molecule type" value="Genomic_DNA"/>
</dbReference>
<evidence type="ECO:0000313" key="2">
    <source>
        <dbReference type="EMBL" id="TEB24849.1"/>
    </source>
</evidence>
<gene>
    <name evidence="2" type="ORF">FA13DRAFT_1714324</name>
</gene>
<feature type="compositionally biased region" description="Polar residues" evidence="1">
    <location>
        <begin position="1"/>
        <end position="28"/>
    </location>
</feature>
<keyword evidence="3" id="KW-1185">Reference proteome</keyword>
<comment type="caution">
    <text evidence="2">The sequence shown here is derived from an EMBL/GenBank/DDBJ whole genome shotgun (WGS) entry which is preliminary data.</text>
</comment>
<feature type="region of interest" description="Disordered" evidence="1">
    <location>
        <begin position="1"/>
        <end position="48"/>
    </location>
</feature>
<evidence type="ECO:0000313" key="3">
    <source>
        <dbReference type="Proteomes" id="UP000298030"/>
    </source>
</evidence>
<name>A0A4Y7SUB3_COPMI</name>
<reference evidence="2 3" key="1">
    <citation type="journal article" date="2019" name="Nat. Ecol. Evol.">
        <title>Megaphylogeny resolves global patterns of mushroom evolution.</title>
        <authorList>
            <person name="Varga T."/>
            <person name="Krizsan K."/>
            <person name="Foldi C."/>
            <person name="Dima B."/>
            <person name="Sanchez-Garcia M."/>
            <person name="Sanchez-Ramirez S."/>
            <person name="Szollosi G.J."/>
            <person name="Szarkandi J.G."/>
            <person name="Papp V."/>
            <person name="Albert L."/>
            <person name="Andreopoulos W."/>
            <person name="Angelini C."/>
            <person name="Antonin V."/>
            <person name="Barry K.W."/>
            <person name="Bougher N.L."/>
            <person name="Buchanan P."/>
            <person name="Buyck B."/>
            <person name="Bense V."/>
            <person name="Catcheside P."/>
            <person name="Chovatia M."/>
            <person name="Cooper J."/>
            <person name="Damon W."/>
            <person name="Desjardin D."/>
            <person name="Finy P."/>
            <person name="Geml J."/>
            <person name="Haridas S."/>
            <person name="Hughes K."/>
            <person name="Justo A."/>
            <person name="Karasinski D."/>
            <person name="Kautmanova I."/>
            <person name="Kiss B."/>
            <person name="Kocsube S."/>
            <person name="Kotiranta H."/>
            <person name="LaButti K.M."/>
            <person name="Lechner B.E."/>
            <person name="Liimatainen K."/>
            <person name="Lipzen A."/>
            <person name="Lukacs Z."/>
            <person name="Mihaltcheva S."/>
            <person name="Morgado L.N."/>
            <person name="Niskanen T."/>
            <person name="Noordeloos M.E."/>
            <person name="Ohm R.A."/>
            <person name="Ortiz-Santana B."/>
            <person name="Ovrebo C."/>
            <person name="Racz N."/>
            <person name="Riley R."/>
            <person name="Savchenko A."/>
            <person name="Shiryaev A."/>
            <person name="Soop K."/>
            <person name="Spirin V."/>
            <person name="Szebenyi C."/>
            <person name="Tomsovsky M."/>
            <person name="Tulloss R.E."/>
            <person name="Uehling J."/>
            <person name="Grigoriev I.V."/>
            <person name="Vagvolgyi C."/>
            <person name="Papp T."/>
            <person name="Martin F.M."/>
            <person name="Miettinen O."/>
            <person name="Hibbett D.S."/>
            <person name="Nagy L.G."/>
        </authorList>
    </citation>
    <scope>NUCLEOTIDE SEQUENCE [LARGE SCALE GENOMIC DNA]</scope>
    <source>
        <strain evidence="2 3">FP101781</strain>
    </source>
</reference>